<feature type="binding site" description="axial binding residue" evidence="9">
    <location>
        <position position="75"/>
    </location>
    <ligand>
        <name>heme</name>
        <dbReference type="ChEBI" id="CHEBI:30413"/>
    </ligand>
    <ligandPart>
        <name>Fe</name>
        <dbReference type="ChEBI" id="CHEBI:18248"/>
    </ligandPart>
</feature>
<comment type="similarity">
    <text evidence="3">Belongs to the RBT5 family.</text>
</comment>
<evidence type="ECO:0000256" key="8">
    <source>
        <dbReference type="ARBA" id="ARBA00023288"/>
    </source>
</evidence>
<dbReference type="EMBL" id="LKEB01000038">
    <property type="protein sequence ID" value="ROW07467.1"/>
    <property type="molecule type" value="Genomic_DNA"/>
</dbReference>
<evidence type="ECO:0000256" key="2">
    <source>
        <dbReference type="ARBA" id="ARBA00004613"/>
    </source>
</evidence>
<evidence type="ECO:0000259" key="11">
    <source>
        <dbReference type="PROSITE" id="PS52012"/>
    </source>
</evidence>
<name>A0A423WV54_9PEZI</name>
<feature type="domain" description="CFEM" evidence="11">
    <location>
        <begin position="29"/>
        <end position="143"/>
    </location>
</feature>
<organism evidence="12 13">
    <name type="scientific">Cytospora leucostoma</name>
    <dbReference type="NCBI Taxonomy" id="1230097"/>
    <lineage>
        <taxon>Eukaryota</taxon>
        <taxon>Fungi</taxon>
        <taxon>Dikarya</taxon>
        <taxon>Ascomycota</taxon>
        <taxon>Pezizomycotina</taxon>
        <taxon>Sordariomycetes</taxon>
        <taxon>Sordariomycetidae</taxon>
        <taxon>Diaporthales</taxon>
        <taxon>Cytosporaceae</taxon>
        <taxon>Cytospora</taxon>
    </lineage>
</organism>
<keyword evidence="8" id="KW-0449">Lipoprotein</keyword>
<comment type="subcellular location">
    <subcellularLocation>
        <location evidence="1">Membrane</location>
        <topology evidence="1">Lipid-anchor</topology>
        <topology evidence="1">GPI-anchor</topology>
    </subcellularLocation>
    <subcellularLocation>
        <location evidence="2">Secreted</location>
    </subcellularLocation>
</comment>
<dbReference type="GO" id="GO:0046872">
    <property type="term" value="F:metal ion binding"/>
    <property type="evidence" value="ECO:0007669"/>
    <property type="project" value="UniProtKB-UniRule"/>
</dbReference>
<evidence type="ECO:0000256" key="6">
    <source>
        <dbReference type="ARBA" id="ARBA00022729"/>
    </source>
</evidence>
<dbReference type="PROSITE" id="PS52012">
    <property type="entry name" value="CFEM"/>
    <property type="match status" value="1"/>
</dbReference>
<feature type="disulfide bond" evidence="9">
    <location>
        <begin position="71"/>
        <end position="78"/>
    </location>
</feature>
<dbReference type="GO" id="GO:0098552">
    <property type="term" value="C:side of membrane"/>
    <property type="evidence" value="ECO:0007669"/>
    <property type="project" value="UniProtKB-KW"/>
</dbReference>
<dbReference type="InterPro" id="IPR008427">
    <property type="entry name" value="Extracellular_membr_CFEM_dom"/>
</dbReference>
<feature type="signal peptide" evidence="10">
    <location>
        <begin position="1"/>
        <end position="22"/>
    </location>
</feature>
<evidence type="ECO:0000313" key="13">
    <source>
        <dbReference type="Proteomes" id="UP000285146"/>
    </source>
</evidence>
<feature type="chain" id="PRO_5019393847" description="CFEM domain-containing protein" evidence="10">
    <location>
        <begin position="23"/>
        <end position="180"/>
    </location>
</feature>
<evidence type="ECO:0000256" key="5">
    <source>
        <dbReference type="ARBA" id="ARBA00022622"/>
    </source>
</evidence>
<keyword evidence="4" id="KW-0964">Secreted</keyword>
<comment type="caution">
    <text evidence="9">Lacks conserved residue(s) required for the propagation of feature annotation.</text>
</comment>
<keyword evidence="13" id="KW-1185">Reference proteome</keyword>
<protein>
    <recommendedName>
        <fullName evidence="11">CFEM domain-containing protein</fullName>
    </recommendedName>
</protein>
<evidence type="ECO:0000256" key="7">
    <source>
        <dbReference type="ARBA" id="ARBA00023157"/>
    </source>
</evidence>
<keyword evidence="5" id="KW-0336">GPI-anchor</keyword>
<reference evidence="12 13" key="1">
    <citation type="submission" date="2015-09" db="EMBL/GenBank/DDBJ databases">
        <title>Host preference determinants of Valsa canker pathogens revealed by comparative genomics.</title>
        <authorList>
            <person name="Yin Z."/>
            <person name="Huang L."/>
        </authorList>
    </citation>
    <scope>NUCLEOTIDE SEQUENCE [LARGE SCALE GENOMIC DNA]</scope>
    <source>
        <strain evidence="12 13">SXYLt</strain>
    </source>
</reference>
<keyword evidence="5" id="KW-0325">Glycoprotein</keyword>
<keyword evidence="5" id="KW-0472">Membrane</keyword>
<dbReference type="OrthoDB" id="3065412at2759"/>
<dbReference type="AlphaFoldDB" id="A0A423WV54"/>
<proteinExistence type="inferred from homology"/>
<dbReference type="Proteomes" id="UP000285146">
    <property type="component" value="Unassembled WGS sequence"/>
</dbReference>
<dbReference type="Pfam" id="PF05730">
    <property type="entry name" value="CFEM"/>
    <property type="match status" value="1"/>
</dbReference>
<sequence length="180" mass="17408">MQITNILAATAILLHAPAFAQSTTGQATITTTTTTGSAPATTTTSDVAGLVSQLPECALGCLSSAATNIGCNAADLTCLCSKSSDLVSSIAPCILISSGCSDDQQSQISSLATSICRNINNSNSSDIASASNYITSALATVTSGSASTTSASGNAALRTGSPVAGMGLIGAAAALAALAL</sequence>
<accession>A0A423WV54</accession>
<keyword evidence="6 10" id="KW-0732">Signal</keyword>
<keyword evidence="7 9" id="KW-1015">Disulfide bond</keyword>
<comment type="caution">
    <text evidence="12">The sequence shown here is derived from an EMBL/GenBank/DDBJ whole genome shotgun (WGS) entry which is preliminary data.</text>
</comment>
<keyword evidence="9" id="KW-0408">Iron</keyword>
<evidence type="ECO:0000313" key="12">
    <source>
        <dbReference type="EMBL" id="ROW07467.1"/>
    </source>
</evidence>
<evidence type="ECO:0000256" key="9">
    <source>
        <dbReference type="PROSITE-ProRule" id="PRU01356"/>
    </source>
</evidence>
<keyword evidence="9" id="KW-0479">Metal-binding</keyword>
<evidence type="ECO:0000256" key="4">
    <source>
        <dbReference type="ARBA" id="ARBA00022525"/>
    </source>
</evidence>
<evidence type="ECO:0000256" key="10">
    <source>
        <dbReference type="SAM" id="SignalP"/>
    </source>
</evidence>
<dbReference type="GO" id="GO:0005576">
    <property type="term" value="C:extracellular region"/>
    <property type="evidence" value="ECO:0007669"/>
    <property type="project" value="UniProtKB-SubCell"/>
</dbReference>
<evidence type="ECO:0000256" key="3">
    <source>
        <dbReference type="ARBA" id="ARBA00010031"/>
    </source>
</evidence>
<evidence type="ECO:0000256" key="1">
    <source>
        <dbReference type="ARBA" id="ARBA00004589"/>
    </source>
</evidence>
<gene>
    <name evidence="12" type="ORF">VPNG_07135</name>
</gene>
<keyword evidence="9" id="KW-0349">Heme</keyword>
<dbReference type="STRING" id="1230097.A0A423WV54"/>
<dbReference type="InParanoid" id="A0A423WV54"/>
<dbReference type="SMART" id="SM00747">
    <property type="entry name" value="CFEM"/>
    <property type="match status" value="1"/>
</dbReference>